<keyword evidence="1" id="KW-0732">Signal</keyword>
<keyword evidence="3" id="KW-1185">Reference proteome</keyword>
<evidence type="ECO:0000313" key="2">
    <source>
        <dbReference type="EMBL" id="GIX92301.1"/>
    </source>
</evidence>
<name>A0AAV4P814_9ARAC</name>
<sequence>MKAFGLCLFLIVGGSVAFANNTCESETQRCRELSRSRELRGVNFLPTVDQLRDLCPKFFEFIECENELVRACTGKSIEEVMTSSNRSLSQYATEISDLGSLAADICDENSLLHTDFAASVECIRDEVQLRRDHICRDTSLITVETYLNSIKTNQDEDGSEKHLCLQISYAVACTIKRLEKTCGESARRALVTIIERLHYLSNLGCTEKIALDLRDFFESLTFDTEEEKRLYQSVFEMLAEGL</sequence>
<evidence type="ECO:0000256" key="1">
    <source>
        <dbReference type="SAM" id="SignalP"/>
    </source>
</evidence>
<accession>A0AAV4P814</accession>
<proteinExistence type="predicted"/>
<gene>
    <name evidence="2" type="primary">AVEN_75582_1</name>
    <name evidence="2" type="ORF">CDAR_621741</name>
</gene>
<feature type="chain" id="PRO_5043730398" evidence="1">
    <location>
        <begin position="20"/>
        <end position="242"/>
    </location>
</feature>
<protein>
    <submittedName>
        <fullName evidence="2">Uncharacterized protein</fullName>
    </submittedName>
</protein>
<feature type="signal peptide" evidence="1">
    <location>
        <begin position="1"/>
        <end position="19"/>
    </location>
</feature>
<reference evidence="2 3" key="1">
    <citation type="submission" date="2021-06" db="EMBL/GenBank/DDBJ databases">
        <title>Caerostris darwini draft genome.</title>
        <authorList>
            <person name="Kono N."/>
            <person name="Arakawa K."/>
        </authorList>
    </citation>
    <scope>NUCLEOTIDE SEQUENCE [LARGE SCALE GENOMIC DNA]</scope>
</reference>
<comment type="caution">
    <text evidence="2">The sequence shown here is derived from an EMBL/GenBank/DDBJ whole genome shotgun (WGS) entry which is preliminary data.</text>
</comment>
<dbReference type="EMBL" id="BPLQ01002387">
    <property type="protein sequence ID" value="GIX92301.1"/>
    <property type="molecule type" value="Genomic_DNA"/>
</dbReference>
<dbReference type="AlphaFoldDB" id="A0AAV4P814"/>
<evidence type="ECO:0000313" key="3">
    <source>
        <dbReference type="Proteomes" id="UP001054837"/>
    </source>
</evidence>
<organism evidence="2 3">
    <name type="scientific">Caerostris darwini</name>
    <dbReference type="NCBI Taxonomy" id="1538125"/>
    <lineage>
        <taxon>Eukaryota</taxon>
        <taxon>Metazoa</taxon>
        <taxon>Ecdysozoa</taxon>
        <taxon>Arthropoda</taxon>
        <taxon>Chelicerata</taxon>
        <taxon>Arachnida</taxon>
        <taxon>Araneae</taxon>
        <taxon>Araneomorphae</taxon>
        <taxon>Entelegynae</taxon>
        <taxon>Araneoidea</taxon>
        <taxon>Araneidae</taxon>
        <taxon>Caerostris</taxon>
    </lineage>
</organism>
<dbReference type="Proteomes" id="UP001054837">
    <property type="component" value="Unassembled WGS sequence"/>
</dbReference>